<dbReference type="InParanoid" id="A0A7L4YNP1"/>
<dbReference type="KEGG" id="eke:EK0264_10370"/>
<dbReference type="RefSeq" id="WP_159545349.1">
    <property type="nucleotide sequence ID" value="NZ_CP047156.1"/>
</dbReference>
<dbReference type="InterPro" id="IPR001753">
    <property type="entry name" value="Enoyl-CoA_hydra/iso"/>
</dbReference>
<dbReference type="AlphaFoldDB" id="A0A7L4YNP1"/>
<reference evidence="3 4" key="1">
    <citation type="journal article" date="2018" name="Int. J. Syst. Evol. Microbiol.">
        <title>Epidermidibacterium keratini gen. nov., sp. nov., a member of the family Sporichthyaceae, isolated from keratin epidermis.</title>
        <authorList>
            <person name="Lee D.G."/>
            <person name="Trujillo M.E."/>
            <person name="Kang S."/>
            <person name="Nam J.J."/>
            <person name="Kim Y.J."/>
        </authorList>
    </citation>
    <scope>NUCLEOTIDE SEQUENCE [LARGE SCALE GENOMIC DNA]</scope>
    <source>
        <strain evidence="3 4">EPI-7</strain>
    </source>
</reference>
<organism evidence="3 4">
    <name type="scientific">Epidermidibacterium keratini</name>
    <dbReference type="NCBI Taxonomy" id="1891644"/>
    <lineage>
        <taxon>Bacteria</taxon>
        <taxon>Bacillati</taxon>
        <taxon>Actinomycetota</taxon>
        <taxon>Actinomycetes</taxon>
        <taxon>Sporichthyales</taxon>
        <taxon>Sporichthyaceae</taxon>
        <taxon>Epidermidibacterium</taxon>
    </lineage>
</organism>
<dbReference type="Proteomes" id="UP000463857">
    <property type="component" value="Chromosome"/>
</dbReference>
<evidence type="ECO:0000313" key="4">
    <source>
        <dbReference type="Proteomes" id="UP000463857"/>
    </source>
</evidence>
<dbReference type="EMBL" id="CP047156">
    <property type="protein sequence ID" value="QHC00652.1"/>
    <property type="molecule type" value="Genomic_DNA"/>
</dbReference>
<dbReference type="Pfam" id="PF00378">
    <property type="entry name" value="ECH_1"/>
    <property type="match status" value="1"/>
</dbReference>
<dbReference type="CDD" id="cd06558">
    <property type="entry name" value="crotonase-like"/>
    <property type="match status" value="1"/>
</dbReference>
<dbReference type="Gene3D" id="3.90.226.20">
    <property type="match status" value="1"/>
</dbReference>
<comment type="similarity">
    <text evidence="1 2">Belongs to the enoyl-CoA hydratase/isomerase family.</text>
</comment>
<dbReference type="Gene3D" id="1.10.12.10">
    <property type="entry name" value="Lyase 2-enoyl-coa Hydratase, Chain A, domain 2"/>
    <property type="match status" value="1"/>
</dbReference>
<dbReference type="SUPFAM" id="SSF52096">
    <property type="entry name" value="ClpP/crotonase"/>
    <property type="match status" value="1"/>
</dbReference>
<dbReference type="NCBIfam" id="NF006100">
    <property type="entry name" value="PRK08252.1"/>
    <property type="match status" value="1"/>
</dbReference>
<dbReference type="InterPro" id="IPR014748">
    <property type="entry name" value="Enoyl-CoA_hydra_C"/>
</dbReference>
<dbReference type="Gene3D" id="3.30.300.220">
    <property type="match status" value="1"/>
</dbReference>
<gene>
    <name evidence="3" type="ORF">EK0264_10370</name>
</gene>
<dbReference type="PANTHER" id="PTHR43802">
    <property type="entry name" value="ENOYL-COA HYDRATASE"/>
    <property type="match status" value="1"/>
</dbReference>
<evidence type="ECO:0000256" key="2">
    <source>
        <dbReference type="RuleBase" id="RU003707"/>
    </source>
</evidence>
<dbReference type="GO" id="GO:0003824">
    <property type="term" value="F:catalytic activity"/>
    <property type="evidence" value="ECO:0007669"/>
    <property type="project" value="InterPro"/>
</dbReference>
<dbReference type="InterPro" id="IPR018376">
    <property type="entry name" value="Enoyl-CoA_hyd/isom_CS"/>
</dbReference>
<dbReference type="InterPro" id="IPR029045">
    <property type="entry name" value="ClpP/crotonase-like_dom_sf"/>
</dbReference>
<evidence type="ECO:0000256" key="1">
    <source>
        <dbReference type="ARBA" id="ARBA00005254"/>
    </source>
</evidence>
<keyword evidence="4" id="KW-1185">Reference proteome</keyword>
<dbReference type="OrthoDB" id="4284283at2"/>
<evidence type="ECO:0000313" key="3">
    <source>
        <dbReference type="EMBL" id="QHC00652.1"/>
    </source>
</evidence>
<name>A0A7L4YNP1_9ACTN</name>
<dbReference type="PANTHER" id="PTHR43802:SF1">
    <property type="entry name" value="IP11341P-RELATED"/>
    <property type="match status" value="1"/>
</dbReference>
<proteinExistence type="inferred from homology"/>
<dbReference type="PROSITE" id="PS00166">
    <property type="entry name" value="ENOYL_COA_HYDRATASE"/>
    <property type="match status" value="1"/>
</dbReference>
<sequence>MESSDLVLTERDGHVLTITINKPQKRNAIDRELADLLDAAFNELDDDDELWCGILTGAGPAFSAGSDLNAAGDYYTERGGEYGVIRRERRTPLIAAVEGFALGGGLEIALACDLIVAGEDARFGLPEVRRGLIASCAGLFRGPHALPLNIAMELAITGEPITAERAAHFGLVNRVVDDGSALDEARAMAQVICQNGPLAVALSRDVVRRTAGFNDLEGWELTSAARDAVYASADREEGIAAFFERRTPNWTGR</sequence>
<protein>
    <submittedName>
        <fullName evidence="3">Crotonase/enoyl-CoA hydratase family protein</fullName>
    </submittedName>
</protein>
<accession>A0A7L4YNP1</accession>